<reference evidence="2 3" key="1">
    <citation type="submission" date="2020-08" db="EMBL/GenBank/DDBJ databases">
        <title>Genomic Encyclopedia of Type Strains, Phase IV (KMG-IV): sequencing the most valuable type-strain genomes for metagenomic binning, comparative biology and taxonomic classification.</title>
        <authorList>
            <person name="Goeker M."/>
        </authorList>
    </citation>
    <scope>NUCLEOTIDE SEQUENCE [LARGE SCALE GENOMIC DNA]</scope>
    <source>
        <strain evidence="2 3">DSM 101806</strain>
    </source>
</reference>
<proteinExistence type="predicted"/>
<dbReference type="Proteomes" id="UP000557392">
    <property type="component" value="Unassembled WGS sequence"/>
</dbReference>
<accession>A0A7W6NWW0</accession>
<feature type="transmembrane region" description="Helical" evidence="1">
    <location>
        <begin position="38"/>
        <end position="55"/>
    </location>
</feature>
<organism evidence="2 3">
    <name type="scientific">Sphingomonas kyeonggiensis</name>
    <dbReference type="NCBI Taxonomy" id="1268553"/>
    <lineage>
        <taxon>Bacteria</taxon>
        <taxon>Pseudomonadati</taxon>
        <taxon>Pseudomonadota</taxon>
        <taxon>Alphaproteobacteria</taxon>
        <taxon>Sphingomonadales</taxon>
        <taxon>Sphingomonadaceae</taxon>
        <taxon>Sphingomonas</taxon>
    </lineage>
</organism>
<protein>
    <submittedName>
        <fullName evidence="2">Uncharacterized protein</fullName>
    </submittedName>
</protein>
<keyword evidence="1" id="KW-1133">Transmembrane helix</keyword>
<dbReference type="AlphaFoldDB" id="A0A7W6NWW0"/>
<gene>
    <name evidence="2" type="ORF">GGR46_001432</name>
</gene>
<comment type="caution">
    <text evidence="2">The sequence shown here is derived from an EMBL/GenBank/DDBJ whole genome shotgun (WGS) entry which is preliminary data.</text>
</comment>
<keyword evidence="1" id="KW-0472">Membrane</keyword>
<evidence type="ECO:0000256" key="1">
    <source>
        <dbReference type="SAM" id="Phobius"/>
    </source>
</evidence>
<evidence type="ECO:0000313" key="3">
    <source>
        <dbReference type="Proteomes" id="UP000557392"/>
    </source>
</evidence>
<dbReference type="EMBL" id="JACIEH010000001">
    <property type="protein sequence ID" value="MBB4097899.1"/>
    <property type="molecule type" value="Genomic_DNA"/>
</dbReference>
<keyword evidence="1" id="KW-0812">Transmembrane</keyword>
<keyword evidence="3" id="KW-1185">Reference proteome</keyword>
<name>A0A7W6NWW0_9SPHN</name>
<evidence type="ECO:0000313" key="2">
    <source>
        <dbReference type="EMBL" id="MBB4097899.1"/>
    </source>
</evidence>
<dbReference type="RefSeq" id="WP_183995922.1">
    <property type="nucleotide sequence ID" value="NZ_JACIEH010000001.1"/>
</dbReference>
<sequence>MSRLPILIAALVLALLFDVALMREIAEAWQIPAEVHRLLTMAAGVLIGVYGMRAFTHSGTKSRNEVQS</sequence>